<evidence type="ECO:0000256" key="8">
    <source>
        <dbReference type="SAM" id="MobiDB-lite"/>
    </source>
</evidence>
<dbReference type="InterPro" id="IPR000751">
    <property type="entry name" value="MPI_Phosphatase"/>
</dbReference>
<dbReference type="GO" id="GO:0051301">
    <property type="term" value="P:cell division"/>
    <property type="evidence" value="ECO:0007669"/>
    <property type="project" value="UniProtKB-KW"/>
</dbReference>
<evidence type="ECO:0000313" key="11">
    <source>
        <dbReference type="Proteomes" id="UP000314983"/>
    </source>
</evidence>
<feature type="region of interest" description="Disordered" evidence="8">
    <location>
        <begin position="1"/>
        <end position="64"/>
    </location>
</feature>
<evidence type="ECO:0000256" key="5">
    <source>
        <dbReference type="ARBA" id="ARBA00022801"/>
    </source>
</evidence>
<dbReference type="GO" id="GO:0005634">
    <property type="term" value="C:nucleus"/>
    <property type="evidence" value="ECO:0007669"/>
    <property type="project" value="TreeGrafter"/>
</dbReference>
<gene>
    <name evidence="10" type="primary">cdc25d</name>
</gene>
<dbReference type="SUPFAM" id="SSF52821">
    <property type="entry name" value="Rhodanese/Cell cycle control phosphatase"/>
    <property type="match status" value="1"/>
</dbReference>
<dbReference type="Ensembl" id="ENSEEET00000012866.2">
    <property type="protein sequence ID" value="ENSEEEP00000012719.2"/>
    <property type="gene ID" value="ENSEEEG00000006391.2"/>
</dbReference>
<comment type="similarity">
    <text evidence="1">Belongs to the MPI phosphatase family.</text>
</comment>
<keyword evidence="11" id="KW-1185">Reference proteome</keyword>
<dbReference type="SMART" id="SM00450">
    <property type="entry name" value="RHOD"/>
    <property type="match status" value="1"/>
</dbReference>
<dbReference type="GO" id="GO:0032502">
    <property type="term" value="P:developmental process"/>
    <property type="evidence" value="ECO:0007669"/>
    <property type="project" value="UniProtKB-ARBA"/>
</dbReference>
<dbReference type="PROSITE" id="PS50206">
    <property type="entry name" value="RHODANESE_3"/>
    <property type="match status" value="1"/>
</dbReference>
<dbReference type="PANTHER" id="PTHR10828:SF17">
    <property type="entry name" value="PROTEIN-TYROSINE-PHOSPHATASE"/>
    <property type="match status" value="1"/>
</dbReference>
<evidence type="ECO:0000313" key="10">
    <source>
        <dbReference type="Ensembl" id="ENSEEEP00000012719.2"/>
    </source>
</evidence>
<feature type="region of interest" description="Disordered" evidence="8">
    <location>
        <begin position="289"/>
        <end position="309"/>
    </location>
</feature>
<dbReference type="GO" id="GO:0004725">
    <property type="term" value="F:protein tyrosine phosphatase activity"/>
    <property type="evidence" value="ECO:0007669"/>
    <property type="project" value="UniProtKB-EC"/>
</dbReference>
<organism evidence="10 11">
    <name type="scientific">Electrophorus electricus</name>
    <name type="common">Electric eel</name>
    <name type="synonym">Gymnotus electricus</name>
    <dbReference type="NCBI Taxonomy" id="8005"/>
    <lineage>
        <taxon>Eukaryota</taxon>
        <taxon>Metazoa</taxon>
        <taxon>Chordata</taxon>
        <taxon>Craniata</taxon>
        <taxon>Vertebrata</taxon>
        <taxon>Euteleostomi</taxon>
        <taxon>Actinopterygii</taxon>
        <taxon>Neopterygii</taxon>
        <taxon>Teleostei</taxon>
        <taxon>Ostariophysi</taxon>
        <taxon>Gymnotiformes</taxon>
        <taxon>Gymnotoidei</taxon>
        <taxon>Gymnotidae</taxon>
        <taxon>Electrophorus</taxon>
    </lineage>
</organism>
<dbReference type="GO" id="GO:0010971">
    <property type="term" value="P:positive regulation of G2/M transition of mitotic cell cycle"/>
    <property type="evidence" value="ECO:0007669"/>
    <property type="project" value="TreeGrafter"/>
</dbReference>
<keyword evidence="3" id="KW-0132">Cell division</keyword>
<reference evidence="10" key="3">
    <citation type="submission" date="2020-05" db="EMBL/GenBank/DDBJ databases">
        <title>Electrophorus electricus (electric eel) genome, fEleEle1, primary haplotype.</title>
        <authorList>
            <person name="Myers G."/>
            <person name="Meyer A."/>
            <person name="Fedrigo O."/>
            <person name="Formenti G."/>
            <person name="Rhie A."/>
            <person name="Tracey A."/>
            <person name="Sims Y."/>
            <person name="Jarvis E.D."/>
        </authorList>
    </citation>
    <scope>NUCLEOTIDE SEQUENCE [LARGE SCALE GENOMIC DNA]</scope>
</reference>
<name>A0A4W4EKQ8_ELEEL</name>
<reference evidence="10" key="4">
    <citation type="submission" date="2025-08" db="UniProtKB">
        <authorList>
            <consortium name="Ensembl"/>
        </authorList>
    </citation>
    <scope>IDENTIFICATION</scope>
</reference>
<reference evidence="11" key="1">
    <citation type="journal article" date="2014" name="Science">
        <title>Nonhuman genetics. Genomic basis for the convergent evolution of electric organs.</title>
        <authorList>
            <person name="Gallant J.R."/>
            <person name="Traeger L.L."/>
            <person name="Volkening J.D."/>
            <person name="Moffett H."/>
            <person name="Chen P.H."/>
            <person name="Novina C.D."/>
            <person name="Phillips G.N.Jr."/>
            <person name="Anand R."/>
            <person name="Wells G.B."/>
            <person name="Pinch M."/>
            <person name="Guth R."/>
            <person name="Unguez G.A."/>
            <person name="Albert J.S."/>
            <person name="Zakon H.H."/>
            <person name="Samanta M.P."/>
            <person name="Sussman M.R."/>
        </authorList>
    </citation>
    <scope>NUCLEOTIDE SEQUENCE [LARGE SCALE GENOMIC DNA]</scope>
</reference>
<evidence type="ECO:0000256" key="7">
    <source>
        <dbReference type="ARBA" id="ARBA00023306"/>
    </source>
</evidence>
<dbReference type="PRINTS" id="PR00716">
    <property type="entry name" value="MPIPHPHTASE"/>
</dbReference>
<dbReference type="Gene3D" id="3.40.250.10">
    <property type="entry name" value="Rhodanese-like domain"/>
    <property type="match status" value="1"/>
</dbReference>
<dbReference type="Pfam" id="PF00581">
    <property type="entry name" value="Rhodanese"/>
    <property type="match status" value="1"/>
</dbReference>
<dbReference type="FunFam" id="3.40.250.10:FF:000036">
    <property type="entry name" value="M-phase inducer phosphatase"/>
    <property type="match status" value="1"/>
</dbReference>
<evidence type="ECO:0000256" key="1">
    <source>
        <dbReference type="ARBA" id="ARBA00011065"/>
    </source>
</evidence>
<feature type="compositionally biased region" description="Basic residues" evidence="8">
    <location>
        <begin position="289"/>
        <end position="300"/>
    </location>
</feature>
<feature type="domain" description="Rhodanese" evidence="9">
    <location>
        <begin position="140"/>
        <end position="268"/>
    </location>
</feature>
<dbReference type="GeneTree" id="ENSGT00940000166659"/>
<dbReference type="GO" id="GO:0009794">
    <property type="term" value="P:regulation of mitotic cell cycle, embryonic"/>
    <property type="evidence" value="ECO:0007669"/>
    <property type="project" value="UniProtKB-ARBA"/>
</dbReference>
<dbReference type="Proteomes" id="UP000314983">
    <property type="component" value="Chromosome 16"/>
</dbReference>
<keyword evidence="5" id="KW-0378">Hydrolase</keyword>
<dbReference type="GO" id="GO:0000086">
    <property type="term" value="P:G2/M transition of mitotic cell cycle"/>
    <property type="evidence" value="ECO:0007669"/>
    <property type="project" value="TreeGrafter"/>
</dbReference>
<accession>A0A4W4EKQ8</accession>
<dbReference type="InterPro" id="IPR001763">
    <property type="entry name" value="Rhodanese-like_dom"/>
</dbReference>
<keyword evidence="4" id="KW-0498">Mitosis</keyword>
<dbReference type="GO" id="GO:0005737">
    <property type="term" value="C:cytoplasm"/>
    <property type="evidence" value="ECO:0007669"/>
    <property type="project" value="TreeGrafter"/>
</dbReference>
<evidence type="ECO:0000256" key="4">
    <source>
        <dbReference type="ARBA" id="ARBA00022776"/>
    </source>
</evidence>
<keyword evidence="7" id="KW-0131">Cell cycle</keyword>
<reference evidence="10" key="5">
    <citation type="submission" date="2025-09" db="UniProtKB">
        <authorList>
            <consortium name="Ensembl"/>
        </authorList>
    </citation>
    <scope>IDENTIFICATION</scope>
</reference>
<evidence type="ECO:0000256" key="2">
    <source>
        <dbReference type="ARBA" id="ARBA00013064"/>
    </source>
</evidence>
<evidence type="ECO:0000259" key="9">
    <source>
        <dbReference type="PROSITE" id="PS50206"/>
    </source>
</evidence>
<evidence type="ECO:0000256" key="3">
    <source>
        <dbReference type="ARBA" id="ARBA00022618"/>
    </source>
</evidence>
<keyword evidence="6" id="KW-0904">Protein phosphatase</keyword>
<reference evidence="11" key="2">
    <citation type="journal article" date="2017" name="Sci. Adv.">
        <title>A tail of two voltages: Proteomic comparison of the three electric organs of the electric eel.</title>
        <authorList>
            <person name="Traeger L.L."/>
            <person name="Sabat G."/>
            <person name="Barrett-Wilt G.A."/>
            <person name="Wells G.B."/>
            <person name="Sussman M.R."/>
        </authorList>
    </citation>
    <scope>NUCLEOTIDE SEQUENCE [LARGE SCALE GENOMIC DNA]</scope>
</reference>
<dbReference type="PANTHER" id="PTHR10828">
    <property type="entry name" value="M-PHASE INDUCER PHOSPHATASE DUAL SPECIFICITY PHOSPHATASE CDC25"/>
    <property type="match status" value="1"/>
</dbReference>
<dbReference type="InterPro" id="IPR036873">
    <property type="entry name" value="Rhodanese-like_dom_sf"/>
</dbReference>
<dbReference type="AlphaFoldDB" id="A0A4W4EKQ8"/>
<sequence>MAVCRQCHRPGDAEESLDDKENLSARKRVRVRLFSKSSPDDEDEAVSSSKRHHGSPEEGASYHGDLETLDTATLMLFRRLRSRGRSLHTPIPDIAVMDQHLIGDFSKQHVLPVERVEHRDLHCVSSETVAALIRGQFSDVVEDFLIIDCRYPYEYNGGHIKGAVNLYTESQIQQAFLQASAGQVQINEEASSPSSSPSSSSSSSQSLRKLLVFHCEFSSERGPRLAHYLRGLDRALNALLYPVLLYPEVYLLQGGYNSFYTQCPELCVPRGYVHMHHGEFREQLRRFSRKRHPHHRRRPIRTQQRTARF</sequence>
<proteinExistence type="inferred from homology"/>
<protein>
    <recommendedName>
        <fullName evidence="2">protein-tyrosine-phosphatase</fullName>
        <ecNumber evidence="2">3.1.3.48</ecNumber>
    </recommendedName>
</protein>
<dbReference type="EC" id="3.1.3.48" evidence="2"/>
<dbReference type="GO" id="GO:0110032">
    <property type="term" value="P:positive regulation of G2/MI transition of meiotic cell cycle"/>
    <property type="evidence" value="ECO:0007669"/>
    <property type="project" value="TreeGrafter"/>
</dbReference>
<evidence type="ECO:0000256" key="6">
    <source>
        <dbReference type="ARBA" id="ARBA00022912"/>
    </source>
</evidence>